<organism evidence="2">
    <name type="scientific">marine metagenome</name>
    <dbReference type="NCBI Taxonomy" id="408172"/>
    <lineage>
        <taxon>unclassified sequences</taxon>
        <taxon>metagenomes</taxon>
        <taxon>ecological metagenomes</taxon>
    </lineage>
</organism>
<evidence type="ECO:0000313" key="2">
    <source>
        <dbReference type="EMBL" id="SVE64916.1"/>
    </source>
</evidence>
<dbReference type="EMBL" id="UINC01232097">
    <property type="protein sequence ID" value="SVE64916.1"/>
    <property type="molecule type" value="Genomic_DNA"/>
</dbReference>
<dbReference type="InterPro" id="IPR003692">
    <property type="entry name" value="Hydantoinase_B"/>
</dbReference>
<sequence>MAIDPVTLAVIENGLRQVCSEMDLVHEKTSFSPVISEAFDRSNGIYGRENGEMIAQGELGLPIFLGVMQFATGAVLERRRDLERGDVIIQNDPYLGGTHLMDVKMIMPFFYRDKLWCFLSNTGHWPDTGGMVPGGFCSTATEIQQEGLRLPPVKLVRNGELVQDVVDIILNNIRVPEERIGDIHAQIGALKTGERRLTVLLDRYGVDTVETA</sequence>
<name>A0A383F754_9ZZZZ</name>
<proteinExistence type="predicted"/>
<evidence type="ECO:0000259" key="1">
    <source>
        <dbReference type="Pfam" id="PF02538"/>
    </source>
</evidence>
<feature type="non-terminal residue" evidence="2">
    <location>
        <position position="212"/>
    </location>
</feature>
<reference evidence="2" key="1">
    <citation type="submission" date="2018-05" db="EMBL/GenBank/DDBJ databases">
        <authorList>
            <person name="Lanie J.A."/>
            <person name="Ng W.-L."/>
            <person name="Kazmierczak K.M."/>
            <person name="Andrzejewski T.M."/>
            <person name="Davidsen T.M."/>
            <person name="Wayne K.J."/>
            <person name="Tettelin H."/>
            <person name="Glass J.I."/>
            <person name="Rusch D."/>
            <person name="Podicherti R."/>
            <person name="Tsui H.-C.T."/>
            <person name="Winkler M.E."/>
        </authorList>
    </citation>
    <scope>NUCLEOTIDE SEQUENCE</scope>
</reference>
<dbReference type="PANTHER" id="PTHR11365:SF23">
    <property type="entry name" value="HYPOTHETICAL 5-OXOPROLINASE (EUROFUNG)-RELATED"/>
    <property type="match status" value="1"/>
</dbReference>
<gene>
    <name evidence="2" type="ORF">METZ01_LOCUS517770</name>
</gene>
<protein>
    <recommendedName>
        <fullName evidence="1">Hydantoinase B/oxoprolinase domain-containing protein</fullName>
    </recommendedName>
</protein>
<dbReference type="GO" id="GO:0005829">
    <property type="term" value="C:cytosol"/>
    <property type="evidence" value="ECO:0007669"/>
    <property type="project" value="TreeGrafter"/>
</dbReference>
<accession>A0A383F754</accession>
<dbReference type="GO" id="GO:0017168">
    <property type="term" value="F:5-oxoprolinase (ATP-hydrolyzing) activity"/>
    <property type="evidence" value="ECO:0007669"/>
    <property type="project" value="TreeGrafter"/>
</dbReference>
<dbReference type="GO" id="GO:0006749">
    <property type="term" value="P:glutathione metabolic process"/>
    <property type="evidence" value="ECO:0007669"/>
    <property type="project" value="TreeGrafter"/>
</dbReference>
<dbReference type="PANTHER" id="PTHR11365">
    <property type="entry name" value="5-OXOPROLINASE RELATED"/>
    <property type="match status" value="1"/>
</dbReference>
<dbReference type="AlphaFoldDB" id="A0A383F754"/>
<feature type="domain" description="Hydantoinase B/oxoprolinase" evidence="1">
    <location>
        <begin position="4"/>
        <end position="211"/>
    </location>
</feature>
<dbReference type="InterPro" id="IPR045079">
    <property type="entry name" value="Oxoprolinase-like"/>
</dbReference>
<dbReference type="Pfam" id="PF02538">
    <property type="entry name" value="Hydantoinase_B"/>
    <property type="match status" value="1"/>
</dbReference>